<dbReference type="GO" id="GO:0015379">
    <property type="term" value="F:potassium:chloride symporter activity"/>
    <property type="evidence" value="ECO:0007669"/>
    <property type="project" value="InterPro"/>
</dbReference>
<feature type="transmembrane region" description="Helical" evidence="10">
    <location>
        <begin position="287"/>
        <end position="320"/>
    </location>
</feature>
<keyword evidence="6" id="KW-0630">Potassium</keyword>
<evidence type="ECO:0000256" key="2">
    <source>
        <dbReference type="ARBA" id="ARBA00022448"/>
    </source>
</evidence>
<evidence type="ECO:0000313" key="11">
    <source>
        <dbReference type="EMBL" id="KIL48255.1"/>
    </source>
</evidence>
<keyword evidence="12" id="KW-1185">Reference proteome</keyword>
<feature type="transmembrane region" description="Helical" evidence="10">
    <location>
        <begin position="38"/>
        <end position="59"/>
    </location>
</feature>
<feature type="transmembrane region" description="Helical" evidence="10">
    <location>
        <begin position="12"/>
        <end position="32"/>
    </location>
</feature>
<keyword evidence="4" id="KW-0633">Potassium transport</keyword>
<protein>
    <recommendedName>
        <fullName evidence="13">Ktr system potassium transporter B</fullName>
    </recommendedName>
</protein>
<feature type="transmembrane region" description="Helical" evidence="10">
    <location>
        <begin position="401"/>
        <end position="421"/>
    </location>
</feature>
<sequence length="439" mass="47827">MKKKRSFSPPQLLIGLFGVSILIGTFLLKLPIAHTTSISWLDALFTAVSAITVTGLVVVDTGTVYTLFGQFVILGLIQLGGLGIMTFAVLIFLMLGRKIGYRGRLIVQQSLNQNDAGGIIRLAIRLAVFSFIIQFFAIGLLSTVWVPELGLWKGLYFSLFHAVSAFNNAGFGLLPDNLVAYVGNPIINLVISGLLILGGIGFTVLVDMWRSKTIRQWSLHTKIMIVGTIVINAVAMLFIFFTEWKNPNSIGTLPLKDKLWASYFQAVSPRTAGFNTIDLTGLDDATIFFMIVLMFIGAGSASTGGGIKLTTFIIILLATLAFFRSKHELTIFNREIRQELIFKSLAIAMSSVLLVVGALFILTHTEHDVNFLTILFEVVSAFGTVGLSLGITAKLTVFGKIVIIIVMFAGKLGPLTLVFSITRPDKRKIKFPKGDVLAG</sequence>
<evidence type="ECO:0000256" key="3">
    <source>
        <dbReference type="ARBA" id="ARBA00022475"/>
    </source>
</evidence>
<dbReference type="STRING" id="889306.KP78_17020"/>
<gene>
    <name evidence="11" type="ORF">KP78_17020</name>
</gene>
<feature type="transmembrane region" description="Helical" evidence="10">
    <location>
        <begin position="221"/>
        <end position="241"/>
    </location>
</feature>
<dbReference type="RefSeq" id="WP_041087867.1">
    <property type="nucleotide sequence ID" value="NZ_JXRP01000013.1"/>
</dbReference>
<keyword evidence="9 10" id="KW-0472">Membrane</keyword>
<evidence type="ECO:0008006" key="13">
    <source>
        <dbReference type="Google" id="ProtNLM"/>
    </source>
</evidence>
<feature type="transmembrane region" description="Helical" evidence="10">
    <location>
        <begin position="186"/>
        <end position="209"/>
    </location>
</feature>
<evidence type="ECO:0000256" key="6">
    <source>
        <dbReference type="ARBA" id="ARBA00022958"/>
    </source>
</evidence>
<comment type="subcellular location">
    <subcellularLocation>
        <location evidence="1">Cell membrane</location>
        <topology evidence="1">Multi-pass membrane protein</topology>
    </subcellularLocation>
</comment>
<dbReference type="EMBL" id="JXRP01000013">
    <property type="protein sequence ID" value="KIL48255.1"/>
    <property type="molecule type" value="Genomic_DNA"/>
</dbReference>
<reference evidence="11 12" key="1">
    <citation type="submission" date="2015-01" db="EMBL/GenBank/DDBJ databases">
        <title>Genome sequencing of Jeotgalibacillus soli.</title>
        <authorList>
            <person name="Goh K.M."/>
            <person name="Chan K.-G."/>
            <person name="Yaakop A.S."/>
            <person name="Ee R."/>
            <person name="Gan H.M."/>
            <person name="Chan C.S."/>
        </authorList>
    </citation>
    <scope>NUCLEOTIDE SEQUENCE [LARGE SCALE GENOMIC DNA]</scope>
    <source>
        <strain evidence="11 12">P9</strain>
    </source>
</reference>
<dbReference type="GO" id="GO:0005886">
    <property type="term" value="C:plasma membrane"/>
    <property type="evidence" value="ECO:0007669"/>
    <property type="project" value="UniProtKB-SubCell"/>
</dbReference>
<feature type="transmembrane region" description="Helical" evidence="10">
    <location>
        <begin position="119"/>
        <end position="142"/>
    </location>
</feature>
<comment type="caution">
    <text evidence="11">The sequence shown here is derived from an EMBL/GenBank/DDBJ whole genome shotgun (WGS) entry which is preliminary data.</text>
</comment>
<evidence type="ECO:0000256" key="9">
    <source>
        <dbReference type="ARBA" id="ARBA00023136"/>
    </source>
</evidence>
<evidence type="ECO:0000256" key="7">
    <source>
        <dbReference type="ARBA" id="ARBA00022989"/>
    </source>
</evidence>
<dbReference type="InterPro" id="IPR004772">
    <property type="entry name" value="TrkH"/>
</dbReference>
<proteinExistence type="predicted"/>
<feature type="transmembrane region" description="Helical" evidence="10">
    <location>
        <begin position="71"/>
        <end position="95"/>
    </location>
</feature>
<feature type="transmembrane region" description="Helical" evidence="10">
    <location>
        <begin position="369"/>
        <end position="389"/>
    </location>
</feature>
<keyword evidence="3" id="KW-1003">Cell membrane</keyword>
<evidence type="ECO:0000256" key="8">
    <source>
        <dbReference type="ARBA" id="ARBA00023065"/>
    </source>
</evidence>
<dbReference type="Pfam" id="PF02386">
    <property type="entry name" value="TrkH"/>
    <property type="match status" value="1"/>
</dbReference>
<dbReference type="InterPro" id="IPR003445">
    <property type="entry name" value="Cat_transpt"/>
</dbReference>
<organism evidence="11 12">
    <name type="scientific">Jeotgalibacillus soli</name>
    <dbReference type="NCBI Taxonomy" id="889306"/>
    <lineage>
        <taxon>Bacteria</taxon>
        <taxon>Bacillati</taxon>
        <taxon>Bacillota</taxon>
        <taxon>Bacilli</taxon>
        <taxon>Bacillales</taxon>
        <taxon>Caryophanaceae</taxon>
        <taxon>Jeotgalibacillus</taxon>
    </lineage>
</organism>
<dbReference type="NCBIfam" id="TIGR00933">
    <property type="entry name" value="2a38"/>
    <property type="match status" value="1"/>
</dbReference>
<dbReference type="OrthoDB" id="9810952at2"/>
<evidence type="ECO:0000256" key="5">
    <source>
        <dbReference type="ARBA" id="ARBA00022692"/>
    </source>
</evidence>
<feature type="transmembrane region" description="Helical" evidence="10">
    <location>
        <begin position="340"/>
        <end position="363"/>
    </location>
</feature>
<keyword evidence="5 10" id="KW-0812">Transmembrane</keyword>
<name>A0A0C2RD99_9BACL</name>
<accession>A0A0C2RD99</accession>
<dbReference type="PATRIC" id="fig|889306.3.peg.1710"/>
<evidence type="ECO:0000256" key="10">
    <source>
        <dbReference type="SAM" id="Phobius"/>
    </source>
</evidence>
<keyword evidence="8" id="KW-0406">Ion transport</keyword>
<keyword evidence="7 10" id="KW-1133">Transmembrane helix</keyword>
<dbReference type="PANTHER" id="PTHR32024">
    <property type="entry name" value="TRK SYSTEM POTASSIUM UPTAKE PROTEIN TRKG-RELATED"/>
    <property type="match status" value="1"/>
</dbReference>
<dbReference type="AlphaFoldDB" id="A0A0C2RD99"/>
<evidence type="ECO:0000256" key="4">
    <source>
        <dbReference type="ARBA" id="ARBA00022538"/>
    </source>
</evidence>
<keyword evidence="2" id="KW-0813">Transport</keyword>
<evidence type="ECO:0000256" key="1">
    <source>
        <dbReference type="ARBA" id="ARBA00004651"/>
    </source>
</evidence>
<dbReference type="PANTHER" id="PTHR32024:SF1">
    <property type="entry name" value="KTR SYSTEM POTASSIUM UPTAKE PROTEIN B"/>
    <property type="match status" value="1"/>
</dbReference>
<dbReference type="Proteomes" id="UP000031938">
    <property type="component" value="Unassembled WGS sequence"/>
</dbReference>
<evidence type="ECO:0000313" key="12">
    <source>
        <dbReference type="Proteomes" id="UP000031938"/>
    </source>
</evidence>